<gene>
    <name evidence="1" type="ORF">BDW02DRAFT_572414</name>
</gene>
<evidence type="ECO:0000313" key="2">
    <source>
        <dbReference type="Proteomes" id="UP000800040"/>
    </source>
</evidence>
<accession>A0A6A5K428</accession>
<name>A0A6A5K428_9PLEO</name>
<reference evidence="1" key="1">
    <citation type="submission" date="2020-01" db="EMBL/GenBank/DDBJ databases">
        <authorList>
            <consortium name="DOE Joint Genome Institute"/>
            <person name="Haridas S."/>
            <person name="Albert R."/>
            <person name="Binder M."/>
            <person name="Bloem J."/>
            <person name="Labutti K."/>
            <person name="Salamov A."/>
            <person name="Andreopoulos B."/>
            <person name="Baker S.E."/>
            <person name="Barry K."/>
            <person name="Bills G."/>
            <person name="Bluhm B.H."/>
            <person name="Cannon C."/>
            <person name="Castanera R."/>
            <person name="Culley D.E."/>
            <person name="Daum C."/>
            <person name="Ezra D."/>
            <person name="Gonzalez J.B."/>
            <person name="Henrissat B."/>
            <person name="Kuo A."/>
            <person name="Liang C."/>
            <person name="Lipzen A."/>
            <person name="Lutzoni F."/>
            <person name="Magnuson J."/>
            <person name="Mondo S."/>
            <person name="Nolan M."/>
            <person name="Ohm R."/>
            <person name="Pangilinan J."/>
            <person name="Park H.-J."/>
            <person name="Ramirez L."/>
            <person name="Alfaro M."/>
            <person name="Sun H."/>
            <person name="Tritt A."/>
            <person name="Yoshinaga Y."/>
            <person name="Zwiers L.-H."/>
            <person name="Turgeon B.G."/>
            <person name="Goodwin S.B."/>
            <person name="Spatafora J.W."/>
            <person name="Crous P.W."/>
            <person name="Grigoriev I.V."/>
        </authorList>
    </citation>
    <scope>NUCLEOTIDE SEQUENCE</scope>
    <source>
        <strain evidence="1">P77</strain>
    </source>
</reference>
<dbReference type="Proteomes" id="UP000800040">
    <property type="component" value="Unassembled WGS sequence"/>
</dbReference>
<proteinExistence type="predicted"/>
<keyword evidence="2" id="KW-1185">Reference proteome</keyword>
<dbReference type="EMBL" id="ML975375">
    <property type="protein sequence ID" value="KAF1831060.1"/>
    <property type="molecule type" value="Genomic_DNA"/>
</dbReference>
<dbReference type="AlphaFoldDB" id="A0A6A5K428"/>
<organism evidence="1 2">
    <name type="scientific">Decorospora gaudefroyi</name>
    <dbReference type="NCBI Taxonomy" id="184978"/>
    <lineage>
        <taxon>Eukaryota</taxon>
        <taxon>Fungi</taxon>
        <taxon>Dikarya</taxon>
        <taxon>Ascomycota</taxon>
        <taxon>Pezizomycotina</taxon>
        <taxon>Dothideomycetes</taxon>
        <taxon>Pleosporomycetidae</taxon>
        <taxon>Pleosporales</taxon>
        <taxon>Pleosporineae</taxon>
        <taxon>Pleosporaceae</taxon>
        <taxon>Decorospora</taxon>
    </lineage>
</organism>
<sequence>MMAKLCAIPLACLHHGQSYLRKIDNTFSAANAQSSFPWPVTQLQNALCIVWPPMRCLGTLGIRSTHRHIR</sequence>
<protein>
    <submittedName>
        <fullName evidence="1">Uncharacterized protein</fullName>
    </submittedName>
</protein>
<evidence type="ECO:0000313" key="1">
    <source>
        <dbReference type="EMBL" id="KAF1831060.1"/>
    </source>
</evidence>